<dbReference type="EC" id="1.5.1.-" evidence="5"/>
<dbReference type="InterPro" id="IPR052174">
    <property type="entry name" value="Flavoredoxin"/>
</dbReference>
<dbReference type="EMBL" id="JBFOHK010000001">
    <property type="protein sequence ID" value="MEW9571465.1"/>
    <property type="molecule type" value="Genomic_DNA"/>
</dbReference>
<dbReference type="GO" id="GO:0016491">
    <property type="term" value="F:oxidoreductase activity"/>
    <property type="evidence" value="ECO:0007669"/>
    <property type="project" value="UniProtKB-KW"/>
</dbReference>
<proteinExistence type="inferred from homology"/>
<dbReference type="PANTHER" id="PTHR43567">
    <property type="entry name" value="FLAVOREDOXIN-RELATED-RELATED"/>
    <property type="match status" value="1"/>
</dbReference>
<keyword evidence="6" id="KW-1185">Reference proteome</keyword>
<keyword evidence="2" id="KW-0285">Flavoprotein</keyword>
<organism evidence="5 6">
    <name type="scientific">Rhodanobacter lycopersici</name>
    <dbReference type="NCBI Taxonomy" id="3162487"/>
    <lineage>
        <taxon>Bacteria</taxon>
        <taxon>Pseudomonadati</taxon>
        <taxon>Pseudomonadota</taxon>
        <taxon>Gammaproteobacteria</taxon>
        <taxon>Lysobacterales</taxon>
        <taxon>Rhodanobacteraceae</taxon>
        <taxon>Rhodanobacter</taxon>
    </lineage>
</organism>
<dbReference type="InterPro" id="IPR002563">
    <property type="entry name" value="Flavin_Rdtase-like_dom"/>
</dbReference>
<feature type="domain" description="Flavin reductase like" evidence="4">
    <location>
        <begin position="13"/>
        <end position="188"/>
    </location>
</feature>
<dbReference type="Proteomes" id="UP001556220">
    <property type="component" value="Unassembled WGS sequence"/>
</dbReference>
<protein>
    <submittedName>
        <fullName evidence="5">Flavin reductase family protein</fullName>
        <ecNumber evidence="5">1.5.1.-</ecNumber>
    </submittedName>
</protein>
<accession>A0ABV3QCJ1</accession>
<gene>
    <name evidence="5" type="ORF">ABQJ54_06865</name>
</gene>
<sequence length="214" mass="22924">MDSLVINPSILYFGTPVALITTVQPDGSANISPMSSAWALDDRVVLGLGGCGQCVANLRRLGECVINLPDATLWQRVEAIAGTTGSHPVPEYKRAMGYRFEPDKFARAGLTATPSQVVTPPRIAECPLQLEARVVAMHVCGDDPIDPTLIVETRVERVHAHAGIVVPGTQHVDVAAWSPLLYVFRHYFGEARRLGQTFRAGSPESAGAGRLDAG</sequence>
<evidence type="ECO:0000313" key="5">
    <source>
        <dbReference type="EMBL" id="MEW9571465.1"/>
    </source>
</evidence>
<keyword evidence="5" id="KW-0560">Oxidoreductase</keyword>
<dbReference type="Gene3D" id="2.30.110.10">
    <property type="entry name" value="Electron Transport, Fmn-binding Protein, Chain A"/>
    <property type="match status" value="1"/>
</dbReference>
<comment type="similarity">
    <text evidence="3">Belongs to the flavoredoxin family.</text>
</comment>
<comment type="cofactor">
    <cofactor evidence="1">
        <name>FMN</name>
        <dbReference type="ChEBI" id="CHEBI:58210"/>
    </cofactor>
</comment>
<comment type="caution">
    <text evidence="5">The sequence shown here is derived from an EMBL/GenBank/DDBJ whole genome shotgun (WGS) entry which is preliminary data.</text>
</comment>
<name>A0ABV3QCJ1_9GAMM</name>
<dbReference type="SUPFAM" id="SSF50475">
    <property type="entry name" value="FMN-binding split barrel"/>
    <property type="match status" value="1"/>
</dbReference>
<reference evidence="5 6" key="1">
    <citation type="submission" date="2024-06" db="EMBL/GenBank/DDBJ databases">
        <authorList>
            <person name="Woo H."/>
        </authorList>
    </citation>
    <scope>NUCLEOTIDE SEQUENCE [LARGE SCALE GENOMIC DNA]</scope>
    <source>
        <strain evidence="5 6">Si-c</strain>
    </source>
</reference>
<evidence type="ECO:0000313" key="6">
    <source>
        <dbReference type="Proteomes" id="UP001556220"/>
    </source>
</evidence>
<evidence type="ECO:0000256" key="3">
    <source>
        <dbReference type="ARBA" id="ARBA00038054"/>
    </source>
</evidence>
<dbReference type="InterPro" id="IPR012349">
    <property type="entry name" value="Split_barrel_FMN-bd"/>
</dbReference>
<evidence type="ECO:0000259" key="4">
    <source>
        <dbReference type="Pfam" id="PF01613"/>
    </source>
</evidence>
<evidence type="ECO:0000256" key="1">
    <source>
        <dbReference type="ARBA" id="ARBA00001917"/>
    </source>
</evidence>
<dbReference type="PANTHER" id="PTHR43567:SF1">
    <property type="entry name" value="FLAVOREDOXIN"/>
    <property type="match status" value="1"/>
</dbReference>
<dbReference type="RefSeq" id="WP_367853503.1">
    <property type="nucleotide sequence ID" value="NZ_JBFOHK010000001.1"/>
</dbReference>
<evidence type="ECO:0000256" key="2">
    <source>
        <dbReference type="ARBA" id="ARBA00022630"/>
    </source>
</evidence>
<dbReference type="Pfam" id="PF01613">
    <property type="entry name" value="Flavin_Reduct"/>
    <property type="match status" value="1"/>
</dbReference>